<dbReference type="Proteomes" id="UP001210865">
    <property type="component" value="Chromosome"/>
</dbReference>
<reference evidence="4 5" key="1">
    <citation type="submission" date="2022-12" db="EMBL/GenBank/DDBJ databases">
        <title>Sphingomonas abieness sp. nov., an endophytic bacterium isolated from Abies koreana.</title>
        <authorList>
            <person name="Jiang L."/>
            <person name="Lee J."/>
        </authorList>
    </citation>
    <scope>NUCLEOTIDE SEQUENCE [LARGE SCALE GENOMIC DNA]</scope>
    <source>
        <strain evidence="5">PAMB 00755</strain>
    </source>
</reference>
<dbReference type="InterPro" id="IPR050188">
    <property type="entry name" value="RluA_PseudoU_synthase"/>
</dbReference>
<evidence type="ECO:0000259" key="3">
    <source>
        <dbReference type="Pfam" id="PF00849"/>
    </source>
</evidence>
<comment type="similarity">
    <text evidence="1">Belongs to the pseudouridine synthase RluA family.</text>
</comment>
<organism evidence="4 5">
    <name type="scientific">Sphingomonas abietis</name>
    <dbReference type="NCBI Taxonomy" id="3012344"/>
    <lineage>
        <taxon>Bacteria</taxon>
        <taxon>Pseudomonadati</taxon>
        <taxon>Pseudomonadota</taxon>
        <taxon>Alphaproteobacteria</taxon>
        <taxon>Sphingomonadales</taxon>
        <taxon>Sphingomonadaceae</taxon>
        <taxon>Sphingomonas</taxon>
    </lineage>
</organism>
<dbReference type="PANTHER" id="PTHR21600">
    <property type="entry name" value="MITOCHONDRIAL RNA PSEUDOURIDINE SYNTHASE"/>
    <property type="match status" value="1"/>
</dbReference>
<dbReference type="CDD" id="cd02869">
    <property type="entry name" value="PseudoU_synth_RluA_like"/>
    <property type="match status" value="1"/>
</dbReference>
<dbReference type="InterPro" id="IPR006145">
    <property type="entry name" value="PsdUridine_synth_RsuA/RluA"/>
</dbReference>
<evidence type="ECO:0000256" key="1">
    <source>
        <dbReference type="ARBA" id="ARBA00010876"/>
    </source>
</evidence>
<dbReference type="InterPro" id="IPR006224">
    <property type="entry name" value="PsdUridine_synth_RluA-like_CS"/>
</dbReference>
<accession>A0ABY7NQR8</accession>
<dbReference type="InterPro" id="IPR020103">
    <property type="entry name" value="PsdUridine_synth_cat_dom_sf"/>
</dbReference>
<name>A0ABY7NQR8_9SPHN</name>
<gene>
    <name evidence="4" type="ORF">PBT88_04040</name>
</gene>
<dbReference type="PANTHER" id="PTHR21600:SF44">
    <property type="entry name" value="RIBOSOMAL LARGE SUBUNIT PSEUDOURIDINE SYNTHASE D"/>
    <property type="match status" value="1"/>
</dbReference>
<dbReference type="EMBL" id="CP115174">
    <property type="protein sequence ID" value="WBO23315.1"/>
    <property type="molecule type" value="Genomic_DNA"/>
</dbReference>
<dbReference type="Pfam" id="PF00849">
    <property type="entry name" value="PseudoU_synth_2"/>
    <property type="match status" value="1"/>
</dbReference>
<evidence type="ECO:0000313" key="4">
    <source>
        <dbReference type="EMBL" id="WBO23315.1"/>
    </source>
</evidence>
<dbReference type="Gene3D" id="3.30.2350.10">
    <property type="entry name" value="Pseudouridine synthase"/>
    <property type="match status" value="1"/>
</dbReference>
<proteinExistence type="inferred from homology"/>
<sequence>MLTDHILFIDAEAIVIDKPAGLPVDTPRDGSPSVETARESLLFGFQRPPLAVHRLDRDTSGCLLLARNPRAHKRFAAAFEAGLADKTYLAVLDGVPADEGGRIALALSKYSTRADGWRMVPDARGKAATTDWRVLGVADGRALVEFRPQTGRTHQLRVHAAEGIGIPILGDPVYGQGGKEGASMMMLHAVRLGLPRDPHPAIAAEAPLPPSFAPWASLLDADA</sequence>
<evidence type="ECO:0000313" key="5">
    <source>
        <dbReference type="Proteomes" id="UP001210865"/>
    </source>
</evidence>
<keyword evidence="5" id="KW-1185">Reference proteome</keyword>
<keyword evidence="2" id="KW-0413">Isomerase</keyword>
<dbReference type="PROSITE" id="PS01129">
    <property type="entry name" value="PSI_RLU"/>
    <property type="match status" value="1"/>
</dbReference>
<dbReference type="SUPFAM" id="SSF55120">
    <property type="entry name" value="Pseudouridine synthase"/>
    <property type="match status" value="1"/>
</dbReference>
<evidence type="ECO:0000256" key="2">
    <source>
        <dbReference type="ARBA" id="ARBA00023235"/>
    </source>
</evidence>
<feature type="domain" description="Pseudouridine synthase RsuA/RluA-like" evidence="3">
    <location>
        <begin position="14"/>
        <end position="161"/>
    </location>
</feature>
<protein>
    <submittedName>
        <fullName evidence="4">RNA pseudouridine synthase</fullName>
    </submittedName>
</protein>
<dbReference type="RefSeq" id="WP_270077950.1">
    <property type="nucleotide sequence ID" value="NZ_CP115174.1"/>
</dbReference>